<dbReference type="STRING" id="1913577.LPB144_00425"/>
<reference evidence="1 2" key="1">
    <citation type="submission" date="2016-11" db="EMBL/GenBank/DDBJ databases">
        <title>Gramella sp. LPB0144 isolated from marine environment.</title>
        <authorList>
            <person name="Kim E."/>
            <person name="Yi H."/>
        </authorList>
    </citation>
    <scope>NUCLEOTIDE SEQUENCE [LARGE SCALE GENOMIC DNA]</scope>
    <source>
        <strain evidence="1 2">LPB0144</strain>
    </source>
</reference>
<name>A0A1L3J1G6_9FLAO</name>
<dbReference type="KEGG" id="grl:LPB144_00425"/>
<dbReference type="AlphaFoldDB" id="A0A1L3J1G6"/>
<protein>
    <submittedName>
        <fullName evidence="1">Uncharacterized protein</fullName>
    </submittedName>
</protein>
<accession>A0A1L3J1G6</accession>
<sequence>MKWLFYWLIYDILTGYSPLKPRIKGLKTVYCATINTLAKTGVFSRYIATKTEKNVTKRKNNLYKNR</sequence>
<evidence type="ECO:0000313" key="1">
    <source>
        <dbReference type="EMBL" id="APG58957.1"/>
    </source>
</evidence>
<gene>
    <name evidence="1" type="ORF">LPB144_00425</name>
</gene>
<dbReference type="EMBL" id="CP018153">
    <property type="protein sequence ID" value="APG58957.1"/>
    <property type="molecule type" value="Genomic_DNA"/>
</dbReference>
<keyword evidence="2" id="KW-1185">Reference proteome</keyword>
<evidence type="ECO:0000313" key="2">
    <source>
        <dbReference type="Proteomes" id="UP000182510"/>
    </source>
</evidence>
<proteinExistence type="predicted"/>
<organism evidence="1 2">
    <name type="scientific">Christiangramia salexigens</name>
    <dbReference type="NCBI Taxonomy" id="1913577"/>
    <lineage>
        <taxon>Bacteria</taxon>
        <taxon>Pseudomonadati</taxon>
        <taxon>Bacteroidota</taxon>
        <taxon>Flavobacteriia</taxon>
        <taxon>Flavobacteriales</taxon>
        <taxon>Flavobacteriaceae</taxon>
        <taxon>Christiangramia</taxon>
    </lineage>
</organism>
<dbReference type="Proteomes" id="UP000182510">
    <property type="component" value="Chromosome"/>
</dbReference>